<keyword evidence="1" id="KW-0732">Signal</keyword>
<dbReference type="RefSeq" id="WP_345608335.1">
    <property type="nucleotide sequence ID" value="NZ_BAABJO010000023.1"/>
</dbReference>
<organism evidence="2 3">
    <name type="scientific">Pseudonocardia adelaidensis</name>
    <dbReference type="NCBI Taxonomy" id="648754"/>
    <lineage>
        <taxon>Bacteria</taxon>
        <taxon>Bacillati</taxon>
        <taxon>Actinomycetota</taxon>
        <taxon>Actinomycetes</taxon>
        <taxon>Pseudonocardiales</taxon>
        <taxon>Pseudonocardiaceae</taxon>
        <taxon>Pseudonocardia</taxon>
    </lineage>
</organism>
<accession>A0ABP9NQ87</accession>
<evidence type="ECO:0000256" key="1">
    <source>
        <dbReference type="SAM" id="SignalP"/>
    </source>
</evidence>
<evidence type="ECO:0000313" key="2">
    <source>
        <dbReference type="EMBL" id="GAA5131086.1"/>
    </source>
</evidence>
<reference evidence="3" key="1">
    <citation type="journal article" date="2019" name="Int. J. Syst. Evol. Microbiol.">
        <title>The Global Catalogue of Microorganisms (GCM) 10K type strain sequencing project: providing services to taxonomists for standard genome sequencing and annotation.</title>
        <authorList>
            <consortium name="The Broad Institute Genomics Platform"/>
            <consortium name="The Broad Institute Genome Sequencing Center for Infectious Disease"/>
            <person name="Wu L."/>
            <person name="Ma J."/>
        </authorList>
    </citation>
    <scope>NUCLEOTIDE SEQUENCE [LARGE SCALE GENOMIC DNA]</scope>
    <source>
        <strain evidence="3">JCM 18302</strain>
    </source>
</reference>
<feature type="signal peptide" evidence="1">
    <location>
        <begin position="1"/>
        <end position="23"/>
    </location>
</feature>
<name>A0ABP9NQ87_9PSEU</name>
<evidence type="ECO:0000313" key="3">
    <source>
        <dbReference type="Proteomes" id="UP001500804"/>
    </source>
</evidence>
<comment type="caution">
    <text evidence="2">The sequence shown here is derived from an EMBL/GenBank/DDBJ whole genome shotgun (WGS) entry which is preliminary data.</text>
</comment>
<feature type="chain" id="PRO_5045909770" description="Ig-like domain-containing protein" evidence="1">
    <location>
        <begin position="24"/>
        <end position="109"/>
    </location>
</feature>
<evidence type="ECO:0008006" key="4">
    <source>
        <dbReference type="Google" id="ProtNLM"/>
    </source>
</evidence>
<dbReference type="Proteomes" id="UP001500804">
    <property type="component" value="Unassembled WGS sequence"/>
</dbReference>
<protein>
    <recommendedName>
        <fullName evidence="4">Ig-like domain-containing protein</fullName>
    </recommendedName>
</protein>
<keyword evidence="3" id="KW-1185">Reference proteome</keyword>
<proteinExistence type="predicted"/>
<sequence length="109" mass="11959">MRMIVSLLVAAAATFLVPGIAVADSETYEVSHSWKLTYVDGDPTIVPPADDDVVEVTCHNEDVMRDWHVNDKDLVDESREKADGTGIQVRPQFTGKAATLEITVECERG</sequence>
<gene>
    <name evidence="2" type="ORF">GCM10023320_53900</name>
</gene>
<dbReference type="EMBL" id="BAABJO010000023">
    <property type="protein sequence ID" value="GAA5131086.1"/>
    <property type="molecule type" value="Genomic_DNA"/>
</dbReference>